<comment type="catalytic activity">
    <reaction evidence="6 7">
        <text>(R)-4'-phosphopantothenate + L-cysteine + CTP = N-[(R)-4-phosphopantothenoyl]-L-cysteine + CMP + diphosphate + H(+)</text>
        <dbReference type="Rhea" id="RHEA:19397"/>
        <dbReference type="ChEBI" id="CHEBI:10986"/>
        <dbReference type="ChEBI" id="CHEBI:15378"/>
        <dbReference type="ChEBI" id="CHEBI:33019"/>
        <dbReference type="ChEBI" id="CHEBI:35235"/>
        <dbReference type="ChEBI" id="CHEBI:37563"/>
        <dbReference type="ChEBI" id="CHEBI:59458"/>
        <dbReference type="ChEBI" id="CHEBI:60377"/>
        <dbReference type="EC" id="6.3.2.5"/>
    </reaction>
</comment>
<dbReference type="EC" id="4.1.1.36" evidence="6"/>
<dbReference type="Proteomes" id="UP000242175">
    <property type="component" value="Chromosome large"/>
</dbReference>
<dbReference type="EMBL" id="CP022355">
    <property type="protein sequence ID" value="ASK78061.1"/>
    <property type="molecule type" value="Genomic_DNA"/>
</dbReference>
<dbReference type="NCBIfam" id="TIGR00521">
    <property type="entry name" value="coaBC_dfp"/>
    <property type="match status" value="1"/>
</dbReference>
<dbReference type="GO" id="GO:0010181">
    <property type="term" value="F:FMN binding"/>
    <property type="evidence" value="ECO:0007669"/>
    <property type="project" value="UniProtKB-UniRule"/>
</dbReference>
<dbReference type="GO" id="GO:0071513">
    <property type="term" value="C:phosphopantothenoylcysteine decarboxylase complex"/>
    <property type="evidence" value="ECO:0007669"/>
    <property type="project" value="TreeGrafter"/>
</dbReference>
<evidence type="ECO:0000313" key="11">
    <source>
        <dbReference type="Proteomes" id="UP000242175"/>
    </source>
</evidence>
<accession>A0A220VCQ3</accession>
<protein>
    <recommendedName>
        <fullName evidence="6">Coenzyme A biosynthesis bifunctional protein CoaBC</fullName>
    </recommendedName>
    <alternativeName>
        <fullName evidence="6">DNA/pantothenate metabolism flavoprotein</fullName>
    </alternativeName>
    <alternativeName>
        <fullName evidence="6">Phosphopantothenoylcysteine synthetase/decarboxylase</fullName>
        <shortName evidence="6">PPCS-PPCDC</shortName>
    </alternativeName>
    <domain>
        <recommendedName>
            <fullName evidence="6">Phosphopantothenoylcysteine decarboxylase</fullName>
            <shortName evidence="6">PPC decarboxylase</shortName>
            <shortName evidence="6">PPC-DC</shortName>
            <ecNumber evidence="6">4.1.1.36</ecNumber>
        </recommendedName>
        <alternativeName>
            <fullName evidence="6">CoaC</fullName>
        </alternativeName>
    </domain>
    <domain>
        <recommendedName>
            <fullName evidence="6">Phosphopantothenate--cysteine ligase</fullName>
            <ecNumber evidence="6">6.3.2.5</ecNumber>
        </recommendedName>
        <alternativeName>
            <fullName evidence="6">CoaB</fullName>
        </alternativeName>
        <alternativeName>
            <fullName evidence="6">Phosphopantothenoylcysteine synthetase</fullName>
            <shortName evidence="6">PPC synthetase</shortName>
            <shortName evidence="6">PPC-S</shortName>
        </alternativeName>
    </domain>
</protein>
<sequence>MLNNKKILIGISGGIASYKCAELIRRLKEHGAQVRVIMTESAKEFITPLTIQAVSGEPISDNLLDPEAEAAMGHIALAKWADIIVIAPATANTIAKITAGLADDLLSTVCLATDAPIAIVPAMNQQMYASVANQENLKTLTHREYLIWGPASGPQACGDIGKGRMIEPNEILHELTNHFNLNSVCLKKSILITAGPTIEPIDPVRYISNHSSGKMGFALAEMASKLGYKVFLVSGPVNLKHSNSIERINITTADEMLSEVKKLIQCQKIDVFIGCAAIADFKPVNYHEQKIKKINSADQTSKKTEEMTLTLTKNPDILRYVANLDIQRPFTVGFCAETQNLEENAKLKLINKKLDLICANDVSKKEQGFNSDQNSVTLYWGNKQKELDLASKEKIAMGILNHIQEIIPKKI</sequence>
<dbReference type="GO" id="GO:0004632">
    <property type="term" value="F:phosphopantothenate--cysteine ligase activity"/>
    <property type="evidence" value="ECO:0007669"/>
    <property type="project" value="UniProtKB-UniRule"/>
</dbReference>
<dbReference type="Gene3D" id="3.40.50.1950">
    <property type="entry name" value="Flavin prenyltransferase-like"/>
    <property type="match status" value="1"/>
</dbReference>
<keyword evidence="11" id="KW-1185">Reference proteome</keyword>
<comment type="similarity">
    <text evidence="6 7">In the C-terminal section; belongs to the PPC synthetase family.</text>
</comment>
<feature type="active site" description="Proton donor" evidence="6">
    <location>
        <position position="157"/>
    </location>
</feature>
<dbReference type="UniPathway" id="UPA00241">
    <property type="reaction ID" value="UER00353"/>
</dbReference>
<dbReference type="AlphaFoldDB" id="A0A220VCQ3"/>
<dbReference type="PANTHER" id="PTHR14359:SF6">
    <property type="entry name" value="PHOSPHOPANTOTHENOYLCYSTEINE DECARBOXYLASE"/>
    <property type="match status" value="1"/>
</dbReference>
<evidence type="ECO:0000256" key="3">
    <source>
        <dbReference type="ARBA" id="ARBA00022793"/>
    </source>
</evidence>
<evidence type="ECO:0000256" key="1">
    <source>
        <dbReference type="ARBA" id="ARBA00022598"/>
    </source>
</evidence>
<keyword evidence="6" id="KW-0460">Magnesium</keyword>
<dbReference type="HAMAP" id="MF_02225">
    <property type="entry name" value="CoaBC"/>
    <property type="match status" value="1"/>
</dbReference>
<dbReference type="InterPro" id="IPR003382">
    <property type="entry name" value="Flavoprotein"/>
</dbReference>
<dbReference type="OrthoDB" id="9802554at2"/>
<evidence type="ECO:0000256" key="4">
    <source>
        <dbReference type="ARBA" id="ARBA00023239"/>
    </source>
</evidence>
<feature type="binding site" evidence="6">
    <location>
        <position position="280"/>
    </location>
    <ligand>
        <name>CTP</name>
        <dbReference type="ChEBI" id="CHEBI:37563"/>
    </ligand>
</feature>
<comment type="catalytic activity">
    <reaction evidence="6 7">
        <text>N-[(R)-4-phosphopantothenoyl]-L-cysteine + H(+) = (R)-4'-phosphopantetheine + CO2</text>
        <dbReference type="Rhea" id="RHEA:16793"/>
        <dbReference type="ChEBI" id="CHEBI:15378"/>
        <dbReference type="ChEBI" id="CHEBI:16526"/>
        <dbReference type="ChEBI" id="CHEBI:59458"/>
        <dbReference type="ChEBI" id="CHEBI:61723"/>
        <dbReference type="EC" id="4.1.1.36"/>
    </reaction>
</comment>
<dbReference type="RefSeq" id="WP_089072970.1">
    <property type="nucleotide sequence ID" value="NZ_CBCSAM010000009.1"/>
</dbReference>
<proteinExistence type="inferred from homology"/>
<comment type="cofactor">
    <cofactor evidence="6">
        <name>FMN</name>
        <dbReference type="ChEBI" id="CHEBI:58210"/>
    </cofactor>
    <text evidence="6">Binds 1 FMN per subunit.</text>
</comment>
<dbReference type="PANTHER" id="PTHR14359">
    <property type="entry name" value="HOMO-OLIGOMERIC FLAVIN CONTAINING CYS DECARBOXYLASE FAMILY"/>
    <property type="match status" value="1"/>
</dbReference>
<feature type="binding site" evidence="6">
    <location>
        <position position="334"/>
    </location>
    <ligand>
        <name>CTP</name>
        <dbReference type="ChEBI" id="CHEBI:37563"/>
    </ligand>
</feature>
<dbReference type="InterPro" id="IPR035929">
    <property type="entry name" value="CoaB-like_sf"/>
</dbReference>
<keyword evidence="4 6" id="KW-0456">Lyase</keyword>
<feature type="region of interest" description="Phosphopantothenate--cysteine ligase" evidence="6">
    <location>
        <begin position="190"/>
        <end position="411"/>
    </location>
</feature>
<feature type="binding site" evidence="6">
    <location>
        <begin position="315"/>
        <end position="318"/>
    </location>
    <ligand>
        <name>CTP</name>
        <dbReference type="ChEBI" id="CHEBI:37563"/>
    </ligand>
</feature>
<dbReference type="KEGG" id="pmai:CF386_02865"/>
<gene>
    <name evidence="6 10" type="primary">coaBC</name>
    <name evidence="10" type="ORF">CF386_02865</name>
</gene>
<dbReference type="InterPro" id="IPR036551">
    <property type="entry name" value="Flavin_trans-like"/>
</dbReference>
<feature type="binding site" evidence="6">
    <location>
        <position position="348"/>
    </location>
    <ligand>
        <name>CTP</name>
        <dbReference type="ChEBI" id="CHEBI:37563"/>
    </ligand>
</feature>
<comment type="function">
    <text evidence="7">Catalyzes two steps in the biosynthesis of coenzyme A. In the first step cysteine is conjugated to 4'-phosphopantothenate to form 4-phosphopantothenoylcysteine, in the latter compound is decarboxylated to form 4'-phosphopantotheine.</text>
</comment>
<evidence type="ECO:0000259" key="9">
    <source>
        <dbReference type="Pfam" id="PF04127"/>
    </source>
</evidence>
<dbReference type="Gene3D" id="3.40.50.10300">
    <property type="entry name" value="CoaB-like"/>
    <property type="match status" value="1"/>
</dbReference>
<feature type="region of interest" description="Phosphopantothenoylcysteine decarboxylase" evidence="6">
    <location>
        <begin position="1"/>
        <end position="189"/>
    </location>
</feature>
<dbReference type="Pfam" id="PF02441">
    <property type="entry name" value="Flavoprotein"/>
    <property type="match status" value="1"/>
</dbReference>
<dbReference type="GO" id="GO:0046872">
    <property type="term" value="F:metal ion binding"/>
    <property type="evidence" value="ECO:0007669"/>
    <property type="project" value="UniProtKB-KW"/>
</dbReference>
<dbReference type="GO" id="GO:0015937">
    <property type="term" value="P:coenzyme A biosynthetic process"/>
    <property type="evidence" value="ECO:0007669"/>
    <property type="project" value="UniProtKB-UniRule"/>
</dbReference>
<dbReference type="InterPro" id="IPR007085">
    <property type="entry name" value="DNA/pantothenate-metab_flavo_C"/>
</dbReference>
<dbReference type="GO" id="GO:0004633">
    <property type="term" value="F:phosphopantothenoylcysteine decarboxylase activity"/>
    <property type="evidence" value="ECO:0007669"/>
    <property type="project" value="UniProtKB-UniRule"/>
</dbReference>
<dbReference type="EC" id="6.3.2.5" evidence="6"/>
<comment type="pathway">
    <text evidence="6 7">Cofactor biosynthesis; coenzyme A biosynthesis; CoA from (R)-pantothenate: step 3/5.</text>
</comment>
<evidence type="ECO:0000256" key="7">
    <source>
        <dbReference type="RuleBase" id="RU364078"/>
    </source>
</evidence>
<feature type="domain" description="Flavoprotein" evidence="8">
    <location>
        <begin position="5"/>
        <end position="178"/>
    </location>
</feature>
<evidence type="ECO:0000259" key="8">
    <source>
        <dbReference type="Pfam" id="PF02441"/>
    </source>
</evidence>
<dbReference type="SUPFAM" id="SSF102645">
    <property type="entry name" value="CoaB-like"/>
    <property type="match status" value="1"/>
</dbReference>
<comment type="cofactor">
    <cofactor evidence="6">
        <name>Mg(2+)</name>
        <dbReference type="ChEBI" id="CHEBI:18420"/>
    </cofactor>
</comment>
<comment type="function">
    <text evidence="6">Catalyzes two sequential steps in the biosynthesis of coenzyme A. In the first step cysteine is conjugated to 4'-phosphopantothenate to form 4-phosphopantothenoylcysteine. In the second step the latter compound is decarboxylated to form 4'-phosphopantotheine.</text>
</comment>
<feature type="binding site" evidence="6">
    <location>
        <begin position="274"/>
        <end position="276"/>
    </location>
    <ligand>
        <name>CTP</name>
        <dbReference type="ChEBI" id="CHEBI:37563"/>
    </ligand>
</feature>
<keyword evidence="5 6" id="KW-0511">Multifunctional enzyme</keyword>
<dbReference type="GO" id="GO:0015941">
    <property type="term" value="P:pantothenate catabolic process"/>
    <property type="evidence" value="ECO:0007669"/>
    <property type="project" value="InterPro"/>
</dbReference>
<dbReference type="InterPro" id="IPR005252">
    <property type="entry name" value="CoaBC"/>
</dbReference>
<keyword evidence="3 6" id="KW-0210">Decarboxylase</keyword>
<name>A0A220VCQ3_9GAMM</name>
<evidence type="ECO:0000256" key="6">
    <source>
        <dbReference type="HAMAP-Rule" id="MF_02225"/>
    </source>
</evidence>
<comment type="pathway">
    <text evidence="6 7">Cofactor biosynthesis; coenzyme A biosynthesis; CoA from (R)-pantothenate: step 2/5.</text>
</comment>
<keyword evidence="2 6" id="KW-0288">FMN</keyword>
<feature type="binding site" evidence="6">
    <location>
        <position position="290"/>
    </location>
    <ligand>
        <name>CTP</name>
        <dbReference type="ChEBI" id="CHEBI:37563"/>
    </ligand>
</feature>
<keyword evidence="1 6" id="KW-0436">Ligase</keyword>
<dbReference type="Pfam" id="PF04127">
    <property type="entry name" value="DFP"/>
    <property type="match status" value="1"/>
</dbReference>
<feature type="domain" description="DNA/pantothenate metabolism flavoprotein C-terminal" evidence="9">
    <location>
        <begin position="187"/>
        <end position="405"/>
    </location>
</feature>
<evidence type="ECO:0000256" key="5">
    <source>
        <dbReference type="ARBA" id="ARBA00023268"/>
    </source>
</evidence>
<dbReference type="SUPFAM" id="SSF52507">
    <property type="entry name" value="Homo-oligomeric flavin-containing Cys decarboxylases, HFCD"/>
    <property type="match status" value="1"/>
</dbReference>
<reference evidence="10 11" key="1">
    <citation type="journal article" date="2016" name="Int. J. Syst. Evol. Microbiol.">
        <title>Paraphotobacterium marinum gen. nov., sp. nov., a member of the family Vibrionaceae, isolated from surface seawater.</title>
        <authorList>
            <person name="Huang Z."/>
            <person name="Dong C."/>
            <person name="Shao Z."/>
        </authorList>
    </citation>
    <scope>NUCLEOTIDE SEQUENCE [LARGE SCALE GENOMIC DNA]</scope>
    <source>
        <strain evidence="10 11">NSCS20N07D</strain>
    </source>
</reference>
<evidence type="ECO:0000256" key="2">
    <source>
        <dbReference type="ARBA" id="ARBA00022643"/>
    </source>
</evidence>
<feature type="binding site" evidence="6">
    <location>
        <position position="352"/>
    </location>
    <ligand>
        <name>CTP</name>
        <dbReference type="ChEBI" id="CHEBI:37563"/>
    </ligand>
</feature>
<keyword evidence="6 7" id="KW-0285">Flavoprotein</keyword>
<evidence type="ECO:0000313" key="10">
    <source>
        <dbReference type="EMBL" id="ASK78061.1"/>
    </source>
</evidence>
<keyword evidence="6" id="KW-0479">Metal-binding</keyword>
<comment type="similarity">
    <text evidence="6 7">In the N-terminal section; belongs to the HFCD (homo-oligomeric flavin containing Cys decarboxylase) superfamily.</text>
</comment>
<organism evidence="10 11">
    <name type="scientific">Paraphotobacterium marinum</name>
    <dbReference type="NCBI Taxonomy" id="1755811"/>
    <lineage>
        <taxon>Bacteria</taxon>
        <taxon>Pseudomonadati</taxon>
        <taxon>Pseudomonadota</taxon>
        <taxon>Gammaproteobacteria</taxon>
        <taxon>Vibrionales</taxon>
        <taxon>Vibrionaceae</taxon>
        <taxon>Paraphotobacterium</taxon>
    </lineage>
</organism>